<proteinExistence type="predicted"/>
<name>A0A644WAG4_9ZZZZ</name>
<dbReference type="Pfam" id="PF01300">
    <property type="entry name" value="Sua5_yciO_yrdC"/>
    <property type="match status" value="1"/>
</dbReference>
<dbReference type="PANTHER" id="PTHR42828">
    <property type="entry name" value="DHBP SYNTHASE RIBB-LIKE ALPHA/BETA DOMAIN-CONTAINING PROTEIN"/>
    <property type="match status" value="1"/>
</dbReference>
<sequence>MILKIHSQGIEQSQIEEICQCLERGGIIIYPTDTLYAFACKLGMMKPSERLASLKGKKFEKSNFSIVCSSISQASEFIKPISNNLFKLLKNNTPGAFTFVFQASTKIPKILQTKKKTIGIRIPDSEIALKIVEQLGYPLITTSLPNDCVGEECFTNPDYFVDLFGDKVDFIIDNGTCSKQQSTVVSLIDEEIEIIREGLGQLEY</sequence>
<dbReference type="InterPro" id="IPR017945">
    <property type="entry name" value="DHBP_synth_RibB-like_a/b_dom"/>
</dbReference>
<dbReference type="Gene3D" id="3.90.870.10">
    <property type="entry name" value="DHBP synthase"/>
    <property type="match status" value="1"/>
</dbReference>
<dbReference type="GO" id="GO:0003725">
    <property type="term" value="F:double-stranded RNA binding"/>
    <property type="evidence" value="ECO:0007669"/>
    <property type="project" value="InterPro"/>
</dbReference>
<organism evidence="2">
    <name type="scientific">bioreactor metagenome</name>
    <dbReference type="NCBI Taxonomy" id="1076179"/>
    <lineage>
        <taxon>unclassified sequences</taxon>
        <taxon>metagenomes</taxon>
        <taxon>ecological metagenomes</taxon>
    </lineage>
</organism>
<dbReference type="InterPro" id="IPR052532">
    <property type="entry name" value="SUA5_domain"/>
</dbReference>
<gene>
    <name evidence="2" type="primary">yciO_6</name>
    <name evidence="2" type="ORF">SDC9_47036</name>
</gene>
<dbReference type="EMBL" id="VSSQ01000754">
    <property type="protein sequence ID" value="MPM00805.1"/>
    <property type="molecule type" value="Genomic_DNA"/>
</dbReference>
<feature type="domain" description="YrdC-like" evidence="1">
    <location>
        <begin position="12"/>
        <end position="200"/>
    </location>
</feature>
<reference evidence="2" key="1">
    <citation type="submission" date="2019-08" db="EMBL/GenBank/DDBJ databases">
        <authorList>
            <person name="Kucharzyk K."/>
            <person name="Murdoch R.W."/>
            <person name="Higgins S."/>
            <person name="Loffler F."/>
        </authorList>
    </citation>
    <scope>NUCLEOTIDE SEQUENCE</scope>
</reference>
<dbReference type="AlphaFoldDB" id="A0A644WAG4"/>
<evidence type="ECO:0000313" key="2">
    <source>
        <dbReference type="EMBL" id="MPM00805.1"/>
    </source>
</evidence>
<dbReference type="InterPro" id="IPR006070">
    <property type="entry name" value="Sua5-like_dom"/>
</dbReference>
<dbReference type="PROSITE" id="PS51163">
    <property type="entry name" value="YRDC"/>
    <property type="match status" value="1"/>
</dbReference>
<accession>A0A644WAG4</accession>
<dbReference type="PANTHER" id="PTHR42828:SF3">
    <property type="entry name" value="THREONYLCARBAMOYL-AMP SYNTHASE"/>
    <property type="match status" value="1"/>
</dbReference>
<dbReference type="NCBIfam" id="TIGR00057">
    <property type="entry name" value="L-threonylcarbamoyladenylate synthase"/>
    <property type="match status" value="1"/>
</dbReference>
<protein>
    <recommendedName>
        <fullName evidence="1">YrdC-like domain-containing protein</fullName>
    </recommendedName>
</protein>
<evidence type="ECO:0000259" key="1">
    <source>
        <dbReference type="PROSITE" id="PS51163"/>
    </source>
</evidence>
<dbReference type="SUPFAM" id="SSF55821">
    <property type="entry name" value="YrdC/RibB"/>
    <property type="match status" value="1"/>
</dbReference>
<comment type="caution">
    <text evidence="2">The sequence shown here is derived from an EMBL/GenBank/DDBJ whole genome shotgun (WGS) entry which is preliminary data.</text>
</comment>